<evidence type="ECO:0000256" key="1">
    <source>
        <dbReference type="SAM" id="Coils"/>
    </source>
</evidence>
<evidence type="ECO:0000256" key="2">
    <source>
        <dbReference type="SAM" id="MobiDB-lite"/>
    </source>
</evidence>
<dbReference type="EMBL" id="BAABFL010000360">
    <property type="protein sequence ID" value="GAA4650085.1"/>
    <property type="molecule type" value="Genomic_DNA"/>
</dbReference>
<feature type="compositionally biased region" description="Basic and acidic residues" evidence="2">
    <location>
        <begin position="12"/>
        <end position="29"/>
    </location>
</feature>
<comment type="caution">
    <text evidence="3">The sequence shown here is derived from an EMBL/GenBank/DDBJ whole genome shotgun (WGS) entry which is preliminary data.</text>
</comment>
<feature type="compositionally biased region" description="Polar residues" evidence="2">
    <location>
        <begin position="1"/>
        <end position="11"/>
    </location>
</feature>
<name>A0ABP8V1X4_9GAMM</name>
<feature type="coiled-coil region" evidence="1">
    <location>
        <begin position="230"/>
        <end position="293"/>
    </location>
</feature>
<dbReference type="RefSeq" id="WP_345196178.1">
    <property type="nucleotide sequence ID" value="NZ_BAABFL010000360.1"/>
</dbReference>
<sequence>MKINNRGNTRSTHIDDKSDNENVKSGRVEKRGKKRLKGKAVKTNPNVMRNIANNMKAGAQGASNHAAERKNSSPIKTGNVTSQSEAFKKELNKILQGQLESAPSNSRSQFFVNLSDEAITECLSDIADSVSEAKREEATLSGQYQTYQDSLDSLKDSLGGSPNYQGKKPSLELHKKFLGLPIDTVKTWVSKSLEKRWVPRPLWKALGRRLQLAKTGMTHYEYLSLAMQSINKMKQNLPQIQEKLRNKDNACHFFHKATDLTFHEKLNNPTMLANSLNDYIEMFEKNMDKAIREGTVQAFVEEAMPKTDVCFEARMGSMIAYTAAHPLDGEESISLDNIADYSSESSMEDALNEELKVLLMGGNEIAKIDADYIFNYLVNERNLVGQKFQGGYTNTEDFAAMIGESTEKQEITITEDLLRQYLDYAENILCLF</sequence>
<feature type="compositionally biased region" description="Polar residues" evidence="2">
    <location>
        <begin position="43"/>
        <end position="53"/>
    </location>
</feature>
<keyword evidence="4" id="KW-1185">Reference proteome</keyword>
<keyword evidence="1" id="KW-0175">Coiled coil</keyword>
<gene>
    <name evidence="3" type="ORF">GCM10023116_23680</name>
</gene>
<feature type="region of interest" description="Disordered" evidence="2">
    <location>
        <begin position="1"/>
        <end position="82"/>
    </location>
</feature>
<evidence type="ECO:0000313" key="3">
    <source>
        <dbReference type="EMBL" id="GAA4650085.1"/>
    </source>
</evidence>
<accession>A0ABP8V1X4</accession>
<protein>
    <submittedName>
        <fullName evidence="3">Uncharacterized protein</fullName>
    </submittedName>
</protein>
<proteinExistence type="predicted"/>
<organism evidence="3 4">
    <name type="scientific">Kistimonas scapharcae</name>
    <dbReference type="NCBI Taxonomy" id="1036133"/>
    <lineage>
        <taxon>Bacteria</taxon>
        <taxon>Pseudomonadati</taxon>
        <taxon>Pseudomonadota</taxon>
        <taxon>Gammaproteobacteria</taxon>
        <taxon>Oceanospirillales</taxon>
        <taxon>Endozoicomonadaceae</taxon>
        <taxon>Kistimonas</taxon>
    </lineage>
</organism>
<feature type="compositionally biased region" description="Basic residues" evidence="2">
    <location>
        <begin position="30"/>
        <end position="40"/>
    </location>
</feature>
<dbReference type="Proteomes" id="UP001500604">
    <property type="component" value="Unassembled WGS sequence"/>
</dbReference>
<reference evidence="4" key="1">
    <citation type="journal article" date="2019" name="Int. J. Syst. Evol. Microbiol.">
        <title>The Global Catalogue of Microorganisms (GCM) 10K type strain sequencing project: providing services to taxonomists for standard genome sequencing and annotation.</title>
        <authorList>
            <consortium name="The Broad Institute Genomics Platform"/>
            <consortium name="The Broad Institute Genome Sequencing Center for Infectious Disease"/>
            <person name="Wu L."/>
            <person name="Ma J."/>
        </authorList>
    </citation>
    <scope>NUCLEOTIDE SEQUENCE [LARGE SCALE GENOMIC DNA]</scope>
    <source>
        <strain evidence="4">JCM 17805</strain>
    </source>
</reference>
<feature type="compositionally biased region" description="Polar residues" evidence="2">
    <location>
        <begin position="72"/>
        <end position="82"/>
    </location>
</feature>
<evidence type="ECO:0000313" key="4">
    <source>
        <dbReference type="Proteomes" id="UP001500604"/>
    </source>
</evidence>